<dbReference type="EMBL" id="JAVEPI010000004">
    <property type="protein sequence ID" value="KAK1442458.1"/>
    <property type="molecule type" value="Genomic_DNA"/>
</dbReference>
<feature type="chain" id="PRO_5041929621" evidence="1">
    <location>
        <begin position="20"/>
        <end position="380"/>
    </location>
</feature>
<reference evidence="2" key="1">
    <citation type="submission" date="2023-08" db="EMBL/GenBank/DDBJ databases">
        <title>Draft sequence of the Babesia gibsoni genome.</title>
        <authorList>
            <person name="Yamagishi J.Y."/>
            <person name="Xuan X.X."/>
        </authorList>
    </citation>
    <scope>NUCLEOTIDE SEQUENCE</scope>
    <source>
        <strain evidence="2">Azabu</strain>
    </source>
</reference>
<name>A0AAD8PCT1_BABGI</name>
<dbReference type="Proteomes" id="UP001230268">
    <property type="component" value="Unassembled WGS sequence"/>
</dbReference>
<keyword evidence="3" id="KW-1185">Reference proteome</keyword>
<evidence type="ECO:0000313" key="2">
    <source>
        <dbReference type="EMBL" id="KAK1442458.1"/>
    </source>
</evidence>
<feature type="signal peptide" evidence="1">
    <location>
        <begin position="1"/>
        <end position="19"/>
    </location>
</feature>
<dbReference type="AlphaFoldDB" id="A0AAD8PCT1"/>
<keyword evidence="1" id="KW-0732">Signal</keyword>
<evidence type="ECO:0000256" key="1">
    <source>
        <dbReference type="SAM" id="SignalP"/>
    </source>
</evidence>
<sequence length="380" mass="41490">MKAFSLALFPFIVASFVGCLPPVGFPNLVPQPQNVGQQLDFLHGFAELFLNDNAGHCAELQHHFEEHGVEGVFANFCEDLGGLVGGAVEFHDLLVRPHEFGLPGFPGDNEGGFLHHVGAVLQFLQGLHDGLLHLLHDLEGHLHEGLKVNDEEAATVFVGYGFPVDKLADVCVNDVKGKLKAFLGEGQPLNKVLQAHAVGLTLMEPYELGQKLLWLHEFALAVAKNEALEAALLEQLNDVPTGKEVVEAVKELGADDGVLHKVVVDKCCGDAFTCERAIRYTAFDEGQAGRYLGILIRLTFMSVRMHILEAAVKIKTFCPFQAGQDFPVELLECGQFTMDQVKCEPGKFVAVDGPLAKIEDLLKGKRQQLIHDIAGTFEVK</sequence>
<comment type="caution">
    <text evidence="2">The sequence shown here is derived from an EMBL/GenBank/DDBJ whole genome shotgun (WGS) entry which is preliminary data.</text>
</comment>
<proteinExistence type="predicted"/>
<organism evidence="2 3">
    <name type="scientific">Babesia gibsoni</name>
    <dbReference type="NCBI Taxonomy" id="33632"/>
    <lineage>
        <taxon>Eukaryota</taxon>
        <taxon>Sar</taxon>
        <taxon>Alveolata</taxon>
        <taxon>Apicomplexa</taxon>
        <taxon>Aconoidasida</taxon>
        <taxon>Piroplasmida</taxon>
        <taxon>Babesiidae</taxon>
        <taxon>Babesia</taxon>
    </lineage>
</organism>
<protein>
    <submittedName>
        <fullName evidence="2">Uncharacterized protein</fullName>
    </submittedName>
</protein>
<dbReference type="PROSITE" id="PS51257">
    <property type="entry name" value="PROKAR_LIPOPROTEIN"/>
    <property type="match status" value="1"/>
</dbReference>
<accession>A0AAD8PCT1</accession>
<evidence type="ECO:0000313" key="3">
    <source>
        <dbReference type="Proteomes" id="UP001230268"/>
    </source>
</evidence>
<gene>
    <name evidence="2" type="ORF">BgAZ_404880</name>
</gene>